<accession>A0A931BHQ9</accession>
<reference evidence="2 3" key="1">
    <citation type="submission" date="2020-11" db="EMBL/GenBank/DDBJ databases">
        <authorList>
            <person name="Kim M.K."/>
        </authorList>
    </citation>
    <scope>NUCLEOTIDE SEQUENCE [LARGE SCALE GENOMIC DNA]</scope>
    <source>
        <strain evidence="2 3">BT439</strain>
    </source>
</reference>
<feature type="region of interest" description="Disordered" evidence="1">
    <location>
        <begin position="24"/>
        <end position="56"/>
    </location>
</feature>
<protein>
    <submittedName>
        <fullName evidence="2">Uncharacterized protein</fullName>
    </submittedName>
</protein>
<name>A0A931BHQ9_9BACT</name>
<dbReference type="Proteomes" id="UP000645610">
    <property type="component" value="Unassembled WGS sequence"/>
</dbReference>
<dbReference type="AlphaFoldDB" id="A0A931BHQ9"/>
<organism evidence="2 3">
    <name type="scientific">Hymenobacter properus</name>
    <dbReference type="NCBI Taxonomy" id="2791026"/>
    <lineage>
        <taxon>Bacteria</taxon>
        <taxon>Pseudomonadati</taxon>
        <taxon>Bacteroidota</taxon>
        <taxon>Cytophagia</taxon>
        <taxon>Cytophagales</taxon>
        <taxon>Hymenobacteraceae</taxon>
        <taxon>Hymenobacter</taxon>
    </lineage>
</organism>
<dbReference type="EMBL" id="JADQDP010000006">
    <property type="protein sequence ID" value="MBF9144174.1"/>
    <property type="molecule type" value="Genomic_DNA"/>
</dbReference>
<evidence type="ECO:0000256" key="1">
    <source>
        <dbReference type="SAM" id="MobiDB-lite"/>
    </source>
</evidence>
<comment type="caution">
    <text evidence="2">The sequence shown here is derived from an EMBL/GenBank/DDBJ whole genome shotgun (WGS) entry which is preliminary data.</text>
</comment>
<evidence type="ECO:0000313" key="2">
    <source>
        <dbReference type="EMBL" id="MBF9144174.1"/>
    </source>
</evidence>
<dbReference type="RefSeq" id="WP_196288526.1">
    <property type="nucleotide sequence ID" value="NZ_JADQDP010000006.1"/>
</dbReference>
<proteinExistence type="predicted"/>
<sequence length="56" mass="5843">MPIFTKADAVLAALTAALQPANGAAKPIKHQRIEARDGRPPGYLLGPVSSLRHPTG</sequence>
<evidence type="ECO:0000313" key="3">
    <source>
        <dbReference type="Proteomes" id="UP000645610"/>
    </source>
</evidence>
<gene>
    <name evidence="2" type="ORF">I2I01_21205</name>
</gene>
<keyword evidence="3" id="KW-1185">Reference proteome</keyword>